<dbReference type="HOGENOM" id="CLU_022894_1_1_1"/>
<name>A0A0C3KY13_PISTI</name>
<feature type="region of interest" description="Disordered" evidence="1">
    <location>
        <begin position="130"/>
        <end position="194"/>
    </location>
</feature>
<protein>
    <submittedName>
        <fullName evidence="2">Uncharacterized protein</fullName>
    </submittedName>
</protein>
<feature type="compositionally biased region" description="Acidic residues" evidence="1">
    <location>
        <begin position="162"/>
        <end position="177"/>
    </location>
</feature>
<dbReference type="EMBL" id="KN831945">
    <property type="protein sequence ID" value="KIO14377.1"/>
    <property type="molecule type" value="Genomic_DNA"/>
</dbReference>
<evidence type="ECO:0000313" key="2">
    <source>
        <dbReference type="EMBL" id="KIO14377.1"/>
    </source>
</evidence>
<proteinExistence type="predicted"/>
<sequence length="347" mass="38731">MKTYTKRDELTATANSIIEIIDRKVLGTKDLADKPRFAAWKEAVSSVVEVVDSVREIARITHEIPLTVIAAERFCKWHERVGWENEGHPFPNWRLITHPDKATFDDHPWLQTVERRFDLQRTGFKTSAFPPAAELSSETLPKDVSRKGKEKVSDAEVKAMVGDDDGEDELADEDAEMGGDTVRYEPAQGRPSMRQVAASGSCQPAHRSWTPKPKLVKQEEVDELDEEDDEEEDVDMDRPATIVATSVPTPTCPAFRNKKAYVSDAKNARSGARLQLPVGLKRKHPPLPHDGIHPVHEQRKGLAAACTLTMKTLTKTTMQTTRRPARKRNLAPPTQANVLQKAGPGQL</sequence>
<reference evidence="2 3" key="1">
    <citation type="submission" date="2014-04" db="EMBL/GenBank/DDBJ databases">
        <authorList>
            <consortium name="DOE Joint Genome Institute"/>
            <person name="Kuo A."/>
            <person name="Kohler A."/>
            <person name="Costa M.D."/>
            <person name="Nagy L.G."/>
            <person name="Floudas D."/>
            <person name="Copeland A."/>
            <person name="Barry K.W."/>
            <person name="Cichocki N."/>
            <person name="Veneault-Fourrey C."/>
            <person name="LaButti K."/>
            <person name="Lindquist E.A."/>
            <person name="Lipzen A."/>
            <person name="Lundell T."/>
            <person name="Morin E."/>
            <person name="Murat C."/>
            <person name="Sun H."/>
            <person name="Tunlid A."/>
            <person name="Henrissat B."/>
            <person name="Grigoriev I.V."/>
            <person name="Hibbett D.S."/>
            <person name="Martin F."/>
            <person name="Nordberg H.P."/>
            <person name="Cantor M.N."/>
            <person name="Hua S.X."/>
        </authorList>
    </citation>
    <scope>NUCLEOTIDE SEQUENCE [LARGE SCALE GENOMIC DNA]</scope>
    <source>
        <strain evidence="2 3">Marx 270</strain>
    </source>
</reference>
<dbReference type="InParanoid" id="A0A0C3KY13"/>
<keyword evidence="3" id="KW-1185">Reference proteome</keyword>
<gene>
    <name evidence="2" type="ORF">M404DRAFT_18548</name>
</gene>
<evidence type="ECO:0000313" key="3">
    <source>
        <dbReference type="Proteomes" id="UP000054217"/>
    </source>
</evidence>
<feature type="compositionally biased region" description="Basic and acidic residues" evidence="1">
    <location>
        <begin position="140"/>
        <end position="157"/>
    </location>
</feature>
<dbReference type="Proteomes" id="UP000054217">
    <property type="component" value="Unassembled WGS sequence"/>
</dbReference>
<dbReference type="OrthoDB" id="2663062at2759"/>
<reference evidence="3" key="2">
    <citation type="submission" date="2015-01" db="EMBL/GenBank/DDBJ databases">
        <title>Evolutionary Origins and Diversification of the Mycorrhizal Mutualists.</title>
        <authorList>
            <consortium name="DOE Joint Genome Institute"/>
            <consortium name="Mycorrhizal Genomics Consortium"/>
            <person name="Kohler A."/>
            <person name="Kuo A."/>
            <person name="Nagy L.G."/>
            <person name="Floudas D."/>
            <person name="Copeland A."/>
            <person name="Barry K.W."/>
            <person name="Cichocki N."/>
            <person name="Veneault-Fourrey C."/>
            <person name="LaButti K."/>
            <person name="Lindquist E.A."/>
            <person name="Lipzen A."/>
            <person name="Lundell T."/>
            <person name="Morin E."/>
            <person name="Murat C."/>
            <person name="Riley R."/>
            <person name="Ohm R."/>
            <person name="Sun H."/>
            <person name="Tunlid A."/>
            <person name="Henrissat B."/>
            <person name="Grigoriev I.V."/>
            <person name="Hibbett D.S."/>
            <person name="Martin F."/>
        </authorList>
    </citation>
    <scope>NUCLEOTIDE SEQUENCE [LARGE SCALE GENOMIC DNA]</scope>
    <source>
        <strain evidence="3">Marx 270</strain>
    </source>
</reference>
<feature type="region of interest" description="Disordered" evidence="1">
    <location>
        <begin position="316"/>
        <end position="347"/>
    </location>
</feature>
<evidence type="ECO:0000256" key="1">
    <source>
        <dbReference type="SAM" id="MobiDB-lite"/>
    </source>
</evidence>
<accession>A0A0C3KY13</accession>
<dbReference type="AlphaFoldDB" id="A0A0C3KY13"/>
<organism evidence="2 3">
    <name type="scientific">Pisolithus tinctorius Marx 270</name>
    <dbReference type="NCBI Taxonomy" id="870435"/>
    <lineage>
        <taxon>Eukaryota</taxon>
        <taxon>Fungi</taxon>
        <taxon>Dikarya</taxon>
        <taxon>Basidiomycota</taxon>
        <taxon>Agaricomycotina</taxon>
        <taxon>Agaricomycetes</taxon>
        <taxon>Agaricomycetidae</taxon>
        <taxon>Boletales</taxon>
        <taxon>Sclerodermatineae</taxon>
        <taxon>Pisolithaceae</taxon>
        <taxon>Pisolithus</taxon>
    </lineage>
</organism>